<accession>A0A8J3RGN0</accession>
<evidence type="ECO:0000313" key="1">
    <source>
        <dbReference type="EMBL" id="GIH72013.1"/>
    </source>
</evidence>
<comment type="caution">
    <text evidence="1">The sequence shown here is derived from an EMBL/GenBank/DDBJ whole genome shotgun (WGS) entry which is preliminary data.</text>
</comment>
<proteinExistence type="predicted"/>
<name>A0A8J3RGN0_9ACTN</name>
<gene>
    <name evidence="1" type="ORF">Mth01_42660</name>
</gene>
<dbReference type="EMBL" id="BOOG01000043">
    <property type="protein sequence ID" value="GIH72013.1"/>
    <property type="molecule type" value="Genomic_DNA"/>
</dbReference>
<sequence length="318" mass="35176">MDRSDDHSEQAVHVVVTCTNRKRVPADDRLRVRSLEAGTVGMRFRSWLERLEAAEVRVPARDLYAGEHWLIANDLAKTLGADAHFWVCSAGYGLIPAATPIAAYAATFASGHEDSVAEGVDGAREWWRQLCRWEGPQAGQPRSFEELANQHPDSAIVAVLSEPYLRACASDLRAAASRLAESDNLAVIGPADRSPELADLIVPVTAALRALVGGSLLSLNVRVARRLLQDSRDQGVRRSLLLKLMETLTAEVPEQVRRQPGIRMTDEEVRSFIRHHGKGFRSATPLLRKLRSSGLSCEQARFRTLFLDEVSRLAEGRE</sequence>
<evidence type="ECO:0000313" key="2">
    <source>
        <dbReference type="Proteomes" id="UP000610966"/>
    </source>
</evidence>
<reference evidence="1" key="1">
    <citation type="submission" date="2021-01" db="EMBL/GenBank/DDBJ databases">
        <title>Whole genome shotgun sequence of Sphaerimonospora thailandensis NBRC 107569.</title>
        <authorList>
            <person name="Komaki H."/>
            <person name="Tamura T."/>
        </authorList>
    </citation>
    <scope>NUCLEOTIDE SEQUENCE</scope>
    <source>
        <strain evidence="1">NBRC 107569</strain>
    </source>
</reference>
<dbReference type="RefSeq" id="WP_204017687.1">
    <property type="nucleotide sequence ID" value="NZ_BOOG01000043.1"/>
</dbReference>
<dbReference type="Proteomes" id="UP000610966">
    <property type="component" value="Unassembled WGS sequence"/>
</dbReference>
<protein>
    <submittedName>
        <fullName evidence="1">Uncharacterized protein</fullName>
    </submittedName>
</protein>
<keyword evidence="2" id="KW-1185">Reference proteome</keyword>
<dbReference type="AlphaFoldDB" id="A0A8J3RGN0"/>
<organism evidence="1 2">
    <name type="scientific">Sphaerimonospora thailandensis</name>
    <dbReference type="NCBI Taxonomy" id="795644"/>
    <lineage>
        <taxon>Bacteria</taxon>
        <taxon>Bacillati</taxon>
        <taxon>Actinomycetota</taxon>
        <taxon>Actinomycetes</taxon>
        <taxon>Streptosporangiales</taxon>
        <taxon>Streptosporangiaceae</taxon>
        <taxon>Sphaerimonospora</taxon>
    </lineage>
</organism>